<dbReference type="Pfam" id="PF11129">
    <property type="entry name" value="EIAV_Rev"/>
    <property type="match status" value="1"/>
</dbReference>
<accession>A0A411K848</accession>
<evidence type="ECO:0000256" key="1">
    <source>
        <dbReference type="SAM" id="MobiDB-lite"/>
    </source>
</evidence>
<proteinExistence type="predicted"/>
<evidence type="ECO:0000313" key="2">
    <source>
        <dbReference type="EMBL" id="QBC73622.1"/>
    </source>
</evidence>
<dbReference type="EMBL" id="MH580898">
    <property type="protein sequence ID" value="QBC73622.1"/>
    <property type="molecule type" value="Genomic_DNA"/>
</dbReference>
<protein>
    <submittedName>
        <fullName evidence="2">Rev</fullName>
    </submittedName>
</protein>
<sequence length="161" mass="19642">MARNQEEKPLREDKEEPKGRNDWWKIDPQKPLDNDDWCRILRQSLPEEKILSQTCVARRFVGPGPVQHTPSKRDRWLRHQIQLAEAAQEQLEWRVRGVQQAARHLEDINKSIWRELQWTRDQHGDYSSFQSCEREEQRRWGEESSPRFLRCRDPKRRRKHL</sequence>
<name>A0A411K848_9RETR</name>
<reference evidence="2" key="1">
    <citation type="submission" date="2018-07" db="EMBL/GenBank/DDBJ databases">
        <title>Characterisation of EIAV strains.</title>
        <authorList>
            <person name="Dorey-Robinson D.L.W."/>
            <person name="Choudhury B."/>
            <person name="Steinbach F."/>
        </authorList>
    </citation>
    <scope>NUCLEOTIDE SEQUENCE</scope>
    <source>
        <strain evidence="2">Cornwall</strain>
    </source>
</reference>
<dbReference type="InterPro" id="IPR021311">
    <property type="entry name" value="EIAV_Rev"/>
</dbReference>
<feature type="region of interest" description="Disordered" evidence="1">
    <location>
        <begin position="1"/>
        <end position="29"/>
    </location>
</feature>
<organism evidence="2">
    <name type="scientific">Equine infectious anemia virus</name>
    <dbReference type="NCBI Taxonomy" id="11665"/>
    <lineage>
        <taxon>Viruses</taxon>
        <taxon>Riboviria</taxon>
        <taxon>Pararnavirae</taxon>
        <taxon>Artverviricota</taxon>
        <taxon>Revtraviricetes</taxon>
        <taxon>Ortervirales</taxon>
        <taxon>Retroviridae</taxon>
        <taxon>Orthoretrovirinae</taxon>
        <taxon>Lentivirus</taxon>
        <taxon>Lentivirus equinfane</taxon>
    </lineage>
</organism>